<protein>
    <recommendedName>
        <fullName evidence="4">Ubiquinone biosynthesis protein COQ4</fullName>
    </recommendedName>
</protein>
<evidence type="ECO:0000313" key="3">
    <source>
        <dbReference type="Proteomes" id="UP001230035"/>
    </source>
</evidence>
<gene>
    <name evidence="2" type="ORF">QHT84_04685</name>
</gene>
<keyword evidence="1" id="KW-0812">Transmembrane</keyword>
<reference evidence="2 3" key="1">
    <citation type="submission" date="2023-05" db="EMBL/GenBank/DDBJ databases">
        <title>Flavobacterium sedimenti sp. nov., isolated from the sediment.</title>
        <authorList>
            <person name="Wu N."/>
        </authorList>
    </citation>
    <scope>NUCLEOTIDE SEQUENCE [LARGE SCALE GENOMIC DNA]</scope>
    <source>
        <strain evidence="2 3">YZ-48</strain>
    </source>
</reference>
<sequence>MRALILEKMYEWSKKPYQKFYKKNEAWDISIPQLIRYPEDTLGFHLGCFLLRYNFELQPKLEDHDIIHVLTNTGVSVPEEIGMQYYLWGNGKRSAYLILVIGLGTLFYGSHLKSFYKQYQRGKMAHRFYDLAFDKMLTQPIQNIQNTFNIQ</sequence>
<keyword evidence="1" id="KW-0472">Membrane</keyword>
<keyword evidence="3" id="KW-1185">Reference proteome</keyword>
<evidence type="ECO:0000313" key="2">
    <source>
        <dbReference type="EMBL" id="MDI9256704.1"/>
    </source>
</evidence>
<dbReference type="EMBL" id="JASGBP010000002">
    <property type="protein sequence ID" value="MDI9256704.1"/>
    <property type="molecule type" value="Genomic_DNA"/>
</dbReference>
<organism evidence="2 3">
    <name type="scientific">Flavobacterium sedimenticola</name>
    <dbReference type="NCBI Taxonomy" id="3043286"/>
    <lineage>
        <taxon>Bacteria</taxon>
        <taxon>Pseudomonadati</taxon>
        <taxon>Bacteroidota</taxon>
        <taxon>Flavobacteriia</taxon>
        <taxon>Flavobacteriales</taxon>
        <taxon>Flavobacteriaceae</taxon>
        <taxon>Flavobacterium</taxon>
    </lineage>
</organism>
<proteinExistence type="predicted"/>
<dbReference type="RefSeq" id="WP_283238393.1">
    <property type="nucleotide sequence ID" value="NZ_JASGBP010000002.1"/>
</dbReference>
<feature type="transmembrane region" description="Helical" evidence="1">
    <location>
        <begin position="95"/>
        <end position="116"/>
    </location>
</feature>
<comment type="caution">
    <text evidence="2">The sequence shown here is derived from an EMBL/GenBank/DDBJ whole genome shotgun (WGS) entry which is preliminary data.</text>
</comment>
<keyword evidence="1" id="KW-1133">Transmembrane helix</keyword>
<evidence type="ECO:0008006" key="4">
    <source>
        <dbReference type="Google" id="ProtNLM"/>
    </source>
</evidence>
<accession>A0ABT6XNP3</accession>
<name>A0ABT6XNP3_9FLAO</name>
<evidence type="ECO:0000256" key="1">
    <source>
        <dbReference type="SAM" id="Phobius"/>
    </source>
</evidence>
<dbReference type="Proteomes" id="UP001230035">
    <property type="component" value="Unassembled WGS sequence"/>
</dbReference>